<dbReference type="AlphaFoldDB" id="A0A8G2CAQ8"/>
<evidence type="ECO:0000256" key="3">
    <source>
        <dbReference type="ARBA" id="ARBA00022692"/>
    </source>
</evidence>
<dbReference type="EMBL" id="JBFSOO010000002">
    <property type="protein sequence ID" value="MEZ6852577.1"/>
    <property type="molecule type" value="Genomic_DNA"/>
</dbReference>
<dbReference type="Proteomes" id="UP000184001">
    <property type="component" value="Unassembled WGS sequence"/>
</dbReference>
<keyword evidence="3 6" id="KW-0812">Transmembrane</keyword>
<evidence type="ECO:0000256" key="2">
    <source>
        <dbReference type="ARBA" id="ARBA00022448"/>
    </source>
</evidence>
<accession>A0A8G2CAQ8</accession>
<feature type="transmembrane region" description="Helical" evidence="6">
    <location>
        <begin position="205"/>
        <end position="229"/>
    </location>
</feature>
<dbReference type="RefSeq" id="WP_020000976.1">
    <property type="nucleotide sequence ID" value="NZ_CP192217.1"/>
</dbReference>
<feature type="transmembrane region" description="Helical" evidence="6">
    <location>
        <begin position="241"/>
        <end position="262"/>
    </location>
</feature>
<dbReference type="GO" id="GO:0035435">
    <property type="term" value="P:phosphate ion transmembrane transport"/>
    <property type="evidence" value="ECO:0007669"/>
    <property type="project" value="TreeGrafter"/>
</dbReference>
<comment type="subcellular location">
    <subcellularLocation>
        <location evidence="1 6">Membrane</location>
        <topology evidence="1 6">Multi-pass membrane protein</topology>
    </subcellularLocation>
</comment>
<keyword evidence="2 6" id="KW-0813">Transport</keyword>
<feature type="transmembrane region" description="Helical" evidence="6">
    <location>
        <begin position="125"/>
        <end position="146"/>
    </location>
</feature>
<feature type="transmembrane region" description="Helical" evidence="6">
    <location>
        <begin position="68"/>
        <end position="89"/>
    </location>
</feature>
<reference evidence="8 9" key="1">
    <citation type="submission" date="2016-11" db="EMBL/GenBank/DDBJ databases">
        <authorList>
            <person name="Varghese N."/>
            <person name="Submissions S."/>
        </authorList>
    </citation>
    <scope>NUCLEOTIDE SEQUENCE [LARGE SCALE GENOMIC DNA]</scope>
    <source>
        <strain evidence="8 9">DSM 17919</strain>
    </source>
</reference>
<dbReference type="Pfam" id="PF01384">
    <property type="entry name" value="PHO4"/>
    <property type="match status" value="1"/>
</dbReference>
<dbReference type="PANTHER" id="PTHR11101:SF80">
    <property type="entry name" value="PHOSPHATE TRANSPORTER"/>
    <property type="match status" value="1"/>
</dbReference>
<comment type="caution">
    <text evidence="8">The sequence shown here is derived from an EMBL/GenBank/DDBJ whole genome shotgun (WGS) entry which is preliminary data.</text>
</comment>
<name>A0A8G2CAQ8_9BACT</name>
<evidence type="ECO:0000313" key="10">
    <source>
        <dbReference type="Proteomes" id="UP001568358"/>
    </source>
</evidence>
<keyword evidence="10" id="KW-1185">Reference proteome</keyword>
<sequence length="496" mass="53905">MLPVFLSSGLFLGWSLGANDAANVFGAAVGSRMVRFRTAAIVSSLCVIFGAMYSGSGTADTLGKLGEVNALAGAFMVAFSAAITVYLLVKARCLVSTSQAIVGAVVGWNFFSGSATDPAVLSKIMLTWVACPALAAAFSILLYKCVAGLIRAAHLHIFTLDGMTRWGLILAGAFGSYALGANNMANVMGVFIPVAHLQPIQIFPGLILSATQQLFFLGGLAVSVGIFTYSRRTMLLVGGGIVKLSPVASFVVVMANSLVLFMLSSQELSNFSVSLGLPPIPLVPVSSSQATIGAIVGIGLLKGGRGIRWRSLANIAFGWILTPIMAATICFICLFFLQNVFQQTTFRPVSYELTPSAWEKLTELDNISQDTLDRIDDLWLERFPNSSEFRDALQYRLGKKPKQIQTIMSYARRDSLRLSPKIIERLGTDKFTEAELAVLNELSGQVFIHSWRLKETLGDLSPLWRYSKTDTEHNKKLDAKFKYLDSKLHIQEHDSF</sequence>
<evidence type="ECO:0000256" key="6">
    <source>
        <dbReference type="RuleBase" id="RU363058"/>
    </source>
</evidence>
<feature type="transmembrane region" description="Helical" evidence="6">
    <location>
        <begin position="313"/>
        <end position="337"/>
    </location>
</feature>
<feature type="transmembrane region" description="Helical" evidence="6">
    <location>
        <begin position="166"/>
        <end position="185"/>
    </location>
</feature>
<evidence type="ECO:0000313" key="8">
    <source>
        <dbReference type="EMBL" id="SHJ38202.1"/>
    </source>
</evidence>
<dbReference type="PANTHER" id="PTHR11101">
    <property type="entry name" value="PHOSPHATE TRANSPORTER"/>
    <property type="match status" value="1"/>
</dbReference>
<evidence type="ECO:0000256" key="4">
    <source>
        <dbReference type="ARBA" id="ARBA00022989"/>
    </source>
</evidence>
<dbReference type="GO" id="GO:0016020">
    <property type="term" value="C:membrane"/>
    <property type="evidence" value="ECO:0007669"/>
    <property type="project" value="UniProtKB-SubCell"/>
</dbReference>
<dbReference type="GO" id="GO:0005315">
    <property type="term" value="F:phosphate transmembrane transporter activity"/>
    <property type="evidence" value="ECO:0007669"/>
    <property type="project" value="InterPro"/>
</dbReference>
<evidence type="ECO:0000313" key="7">
    <source>
        <dbReference type="EMBL" id="MEZ6852577.1"/>
    </source>
</evidence>
<organism evidence="8 9">
    <name type="scientific">Halodesulfovibrio aestuarii</name>
    <dbReference type="NCBI Taxonomy" id="126333"/>
    <lineage>
        <taxon>Bacteria</taxon>
        <taxon>Pseudomonadati</taxon>
        <taxon>Thermodesulfobacteriota</taxon>
        <taxon>Desulfovibrionia</taxon>
        <taxon>Desulfovibrionales</taxon>
        <taxon>Desulfovibrionaceae</taxon>
        <taxon>Halodesulfovibrio</taxon>
    </lineage>
</organism>
<gene>
    <name evidence="7" type="ORF">AB2Z07_03375</name>
    <name evidence="8" type="ORF">SAMN05660830_02304</name>
</gene>
<feature type="transmembrane region" description="Helical" evidence="6">
    <location>
        <begin position="36"/>
        <end position="56"/>
    </location>
</feature>
<keyword evidence="4 6" id="KW-1133">Transmembrane helix</keyword>
<evidence type="ECO:0000256" key="5">
    <source>
        <dbReference type="ARBA" id="ARBA00023136"/>
    </source>
</evidence>
<dbReference type="InterPro" id="IPR001204">
    <property type="entry name" value="Phos_transporter"/>
</dbReference>
<comment type="similarity">
    <text evidence="6">Belongs to the inorganic phosphate transporter (PiT) (TC 2.A.20) family.</text>
</comment>
<evidence type="ECO:0000256" key="1">
    <source>
        <dbReference type="ARBA" id="ARBA00004141"/>
    </source>
</evidence>
<dbReference type="Proteomes" id="UP001568358">
    <property type="component" value="Unassembled WGS sequence"/>
</dbReference>
<proteinExistence type="inferred from homology"/>
<evidence type="ECO:0000313" key="9">
    <source>
        <dbReference type="Proteomes" id="UP000184001"/>
    </source>
</evidence>
<keyword evidence="5 6" id="KW-0472">Membrane</keyword>
<keyword evidence="6" id="KW-0592">Phosphate transport</keyword>
<protein>
    <recommendedName>
        <fullName evidence="6">Phosphate transporter</fullName>
    </recommendedName>
</protein>
<reference evidence="7 10" key="2">
    <citation type="submission" date="2024-07" db="EMBL/GenBank/DDBJ databases">
        <title>Active virus-host system and metabolic interactions in a Lokiarchaeon culture.</title>
        <authorList>
            <person name="Ponce Toledo R.I."/>
            <person name="Rodrigues Oliveira T."/>
            <person name="Schleper C."/>
        </authorList>
    </citation>
    <scope>NUCLEOTIDE SEQUENCE [LARGE SCALE GENOMIC DNA]</scope>
    <source>
        <strain evidence="7 10">B35</strain>
    </source>
</reference>
<dbReference type="EMBL" id="FQZR01000005">
    <property type="protein sequence ID" value="SHJ38202.1"/>
    <property type="molecule type" value="Genomic_DNA"/>
</dbReference>